<dbReference type="AlphaFoldDB" id="A0A1I4IBL9"/>
<evidence type="ECO:0000256" key="1">
    <source>
        <dbReference type="SAM" id="MobiDB-lite"/>
    </source>
</evidence>
<reference evidence="3 5" key="2">
    <citation type="submission" date="2016-10" db="EMBL/GenBank/DDBJ databases">
        <authorList>
            <person name="de Groot N.N."/>
        </authorList>
    </citation>
    <scope>NUCLEOTIDE SEQUENCE [LARGE SCALE GENOMIC DNA]</scope>
    <source>
        <strain evidence="3 5">DSM 381</strain>
    </source>
</reference>
<organism evidence="3 5">
    <name type="scientific">Azotobacter beijerinckii</name>
    <dbReference type="NCBI Taxonomy" id="170623"/>
    <lineage>
        <taxon>Bacteria</taxon>
        <taxon>Pseudomonadati</taxon>
        <taxon>Pseudomonadota</taxon>
        <taxon>Gammaproteobacteria</taxon>
        <taxon>Pseudomonadales</taxon>
        <taxon>Pseudomonadaceae</taxon>
        <taxon>Azotobacter</taxon>
    </lineage>
</organism>
<dbReference type="EMBL" id="FOSX01000151">
    <property type="protein sequence ID" value="SFL51772.1"/>
    <property type="molecule type" value="Genomic_DNA"/>
</dbReference>
<gene>
    <name evidence="2" type="ORF">SAMN04244571_00394</name>
    <name evidence="3" type="ORF">SAMN04244574_04552</name>
</gene>
<proteinExistence type="predicted"/>
<dbReference type="Pfam" id="PF12639">
    <property type="entry name" value="Colicin-DNase"/>
    <property type="match status" value="1"/>
</dbReference>
<evidence type="ECO:0000313" key="2">
    <source>
        <dbReference type="EMBL" id="SFA79855.1"/>
    </source>
</evidence>
<keyword evidence="4" id="KW-1185">Reference proteome</keyword>
<sequence>MSMLENLFKPDTPTTLEKLAEAKFLGKEIDLKTVDAPLFEYGKSIPENASEKRLNLQEMDKSLMPGLDKMLAKLEEDFGCVTQENPFREGASFMPVSNGTWEGRRGDSNWQPNPEHVPVPKSKGESGGYNNPDNKAMGEILKKYDIEGVPFKDGHPDFSEVSKGEVKVDEFTPRREKNFQQADIKLAEQKGCSPEDVQKWRKGNGYTWHELEDMQTMQKVPHEVHANIPHEGGISAKKSEQPTLA</sequence>
<dbReference type="EMBL" id="FOKJ01000003">
    <property type="protein sequence ID" value="SFA79855.1"/>
    <property type="molecule type" value="Genomic_DNA"/>
</dbReference>
<evidence type="ECO:0000313" key="3">
    <source>
        <dbReference type="EMBL" id="SFL51772.1"/>
    </source>
</evidence>
<feature type="region of interest" description="Disordered" evidence="1">
    <location>
        <begin position="102"/>
        <end position="132"/>
    </location>
</feature>
<name>A0A1I4IBL9_9GAMM</name>
<accession>A0A1I4IBL9</accession>
<reference evidence="2 4" key="1">
    <citation type="submission" date="2016-10" db="EMBL/GenBank/DDBJ databases">
        <authorList>
            <person name="Varghese N."/>
            <person name="Submissions S."/>
        </authorList>
    </citation>
    <scope>NUCLEOTIDE SEQUENCE [LARGE SCALE GENOMIC DNA]</scope>
    <source>
        <strain evidence="2 4">DSM 282</strain>
    </source>
</reference>
<evidence type="ECO:0000313" key="5">
    <source>
        <dbReference type="Proteomes" id="UP000199579"/>
    </source>
</evidence>
<dbReference type="Proteomes" id="UP000199579">
    <property type="component" value="Unassembled WGS sequence"/>
</dbReference>
<protein>
    <submittedName>
        <fullName evidence="3">A nuclease of the HNH/ENDO VII superfamily with conserved WHH</fullName>
    </submittedName>
</protein>
<dbReference type="Proteomes" id="UP000198861">
    <property type="component" value="Unassembled WGS sequence"/>
</dbReference>
<feature type="region of interest" description="Disordered" evidence="1">
    <location>
        <begin position="226"/>
        <end position="245"/>
    </location>
</feature>
<evidence type="ECO:0000313" key="4">
    <source>
        <dbReference type="Proteomes" id="UP000198861"/>
    </source>
</evidence>
<dbReference type="RefSeq" id="WP_170854621.1">
    <property type="nucleotide sequence ID" value="NZ_FOKJ01000003.1"/>
</dbReference>